<keyword evidence="1" id="KW-0812">Transmembrane</keyword>
<evidence type="ECO:0000313" key="3">
    <source>
        <dbReference type="Proteomes" id="UP001140453"/>
    </source>
</evidence>
<sequence length="358" mass="40165">MILAEPNRLVVRPGHQSISSQAQAWKSPLEGLTAAQVASWVFDILKPELFSRRKGGHKALGHDRSTTAWLDGLRGWAALSVCIFHVTVEPQWHVGIESCYGAPLPSGGSNTTPAAWPMIRLFWSGGHFAVLKNNVFLDLFTWLRETGKFLYFYRSNDLAHPYNPHTWTIPIELRGSVFVFAWLFVLSQISNKKRLLLTLAMIWYLAFATPGAMYATFFAGMVTAELDLIAAGEAQMSLPWDKLVQVLRKHSLPRTLLLHAVFLGALYLGSQPSEGSNGKDQVLGKCYGWRTLGKWTPEAADDGYLDFWWFWAAWLLLLACKEIKWLKRGLEAGFSQCSFALCQFLRGNPLCVTVLTAL</sequence>
<organism evidence="2 3">
    <name type="scientific">Gnomoniopsis smithogilvyi</name>
    <dbReference type="NCBI Taxonomy" id="1191159"/>
    <lineage>
        <taxon>Eukaryota</taxon>
        <taxon>Fungi</taxon>
        <taxon>Dikarya</taxon>
        <taxon>Ascomycota</taxon>
        <taxon>Pezizomycotina</taxon>
        <taxon>Sordariomycetes</taxon>
        <taxon>Sordariomycetidae</taxon>
        <taxon>Diaporthales</taxon>
        <taxon>Gnomoniaceae</taxon>
        <taxon>Gnomoniopsis</taxon>
    </lineage>
</organism>
<evidence type="ECO:0000256" key="1">
    <source>
        <dbReference type="SAM" id="Phobius"/>
    </source>
</evidence>
<dbReference type="PANTHER" id="PTHR23028">
    <property type="entry name" value="ACETYLTRANSFERASE"/>
    <property type="match status" value="1"/>
</dbReference>
<evidence type="ECO:0008006" key="4">
    <source>
        <dbReference type="Google" id="ProtNLM"/>
    </source>
</evidence>
<keyword evidence="3" id="KW-1185">Reference proteome</keyword>
<evidence type="ECO:0000313" key="2">
    <source>
        <dbReference type="EMBL" id="KAJ4397866.1"/>
    </source>
</evidence>
<dbReference type="Proteomes" id="UP001140453">
    <property type="component" value="Unassembled WGS sequence"/>
</dbReference>
<gene>
    <name evidence="2" type="ORF">N0V93_002103</name>
</gene>
<dbReference type="EMBL" id="JAPEVB010000001">
    <property type="protein sequence ID" value="KAJ4397866.1"/>
    <property type="molecule type" value="Genomic_DNA"/>
</dbReference>
<accession>A0A9W9D3B9</accession>
<comment type="caution">
    <text evidence="2">The sequence shown here is derived from an EMBL/GenBank/DDBJ whole genome shotgun (WGS) entry which is preliminary data.</text>
</comment>
<feature type="transmembrane region" description="Helical" evidence="1">
    <location>
        <begin position="201"/>
        <end position="230"/>
    </location>
</feature>
<proteinExistence type="predicted"/>
<dbReference type="AlphaFoldDB" id="A0A9W9D3B9"/>
<keyword evidence="1" id="KW-1133">Transmembrane helix</keyword>
<name>A0A9W9D3B9_9PEZI</name>
<dbReference type="OrthoDB" id="5819582at2759"/>
<protein>
    <recommendedName>
        <fullName evidence="4">Acyltransferase 3 domain-containing protein</fullName>
    </recommendedName>
</protein>
<reference evidence="2" key="1">
    <citation type="submission" date="2022-10" db="EMBL/GenBank/DDBJ databases">
        <title>Tapping the CABI collections for fungal endophytes: first genome assemblies for Collariella, Neodidymelliopsis, Ascochyta clinopodiicola, Didymella pomorum, Didymosphaeria variabile, Neocosmospora piperis and Neocucurbitaria cava.</title>
        <authorList>
            <person name="Hill R."/>
        </authorList>
    </citation>
    <scope>NUCLEOTIDE SEQUENCE</scope>
    <source>
        <strain evidence="2">IMI 355082</strain>
    </source>
</reference>
<dbReference type="InterPro" id="IPR050879">
    <property type="entry name" value="Acyltransferase_3"/>
</dbReference>
<dbReference type="PANTHER" id="PTHR23028:SF134">
    <property type="entry name" value="PUTATIVE (AFU_ORTHOLOGUE AFUA_4G08520)-RELATED"/>
    <property type="match status" value="1"/>
</dbReference>
<keyword evidence="1" id="KW-0472">Membrane</keyword>